<dbReference type="GeneID" id="68118756"/>
<proteinExistence type="predicted"/>
<evidence type="ECO:0000313" key="2">
    <source>
        <dbReference type="EMBL" id="KAF0982611.1"/>
    </source>
</evidence>
<dbReference type="EMBL" id="VFQX01000009">
    <property type="protein sequence ID" value="KAF0982611.1"/>
    <property type="molecule type" value="Genomic_DNA"/>
</dbReference>
<evidence type="ECO:0000313" key="3">
    <source>
        <dbReference type="Proteomes" id="UP000444721"/>
    </source>
</evidence>
<feature type="region of interest" description="Disordered" evidence="1">
    <location>
        <begin position="444"/>
        <end position="538"/>
    </location>
</feature>
<accession>A0A6A5C6A1</accession>
<comment type="caution">
    <text evidence="2">The sequence shown here is derived from an EMBL/GenBank/DDBJ whole genome shotgun (WGS) entry which is preliminary data.</text>
</comment>
<dbReference type="AlphaFoldDB" id="A0A6A5C6A1"/>
<reference evidence="2 3" key="1">
    <citation type="journal article" date="2019" name="Sci. Rep.">
        <title>Nanopore sequencing improves the draft genome of the human pathogenic amoeba Naegleria fowleri.</title>
        <authorList>
            <person name="Liechti N."/>
            <person name="Schurch N."/>
            <person name="Bruggmann R."/>
            <person name="Wittwer M."/>
        </authorList>
    </citation>
    <scope>NUCLEOTIDE SEQUENCE [LARGE SCALE GENOMIC DNA]</scope>
    <source>
        <strain evidence="2 3">ATCC 30894</strain>
    </source>
</reference>
<dbReference type="VEuPathDB" id="AmoebaDB:FDP41_011541"/>
<feature type="compositionally biased region" description="Low complexity" evidence="1">
    <location>
        <begin position="298"/>
        <end position="309"/>
    </location>
</feature>
<feature type="compositionally biased region" description="Polar residues" evidence="1">
    <location>
        <begin position="8"/>
        <end position="29"/>
    </location>
</feature>
<sequence length="558" mass="63152">MFSLQHELNASNFQQHSPQQNTFEHSSPLESDHHRSWGSLLPKFHQENNFPDSIYLTRSYLCRMVEIACDLHETIENSLKRSEQVLEQAFIDFEQVISSSGQEKTEGRNNSSLLSDISEYMDPKKLQQRLNILAVERLKALEQIHSSFLEPLLKVISSAPPKRTVDKNNHQNLNHNPCNEQPSQSPLLFFHCPSSTNTSNLLQVPTTPVKNNRSEPVNDNMELAALQKILEHLKSKLENEKNPSQQNVLRVDIQKIEKEIFMLESGCFLSPIVKLQKSVQHQMQGKKVKPLILESSDETSSSPSTSPLDAPNVMENANVYTDKLHNQKQNDQQIVESRDHSGYWSVTSSLTENNHQGQGLADLNSQLFESMIFEDNPLFAATEQISFLSEPPAENLIPSDSDSDKEQDVLTSQFLSPRRGKIGSTETPILPQKKNVEIALQVKHISQQDNKTTEVKTPTQKQKQPDVTPSPTTRKTLTSNTPSKLPSRPNSAKKVLPLEKPKSPKNTTSHEERHRAPKSFKHMKENSKVLPNHTGLSDSIRIGIGTTEKKKAEIKPWY</sequence>
<name>A0A6A5C6A1_NAEFO</name>
<protein>
    <submittedName>
        <fullName evidence="2">Uncharacterized protein</fullName>
    </submittedName>
</protein>
<feature type="region of interest" description="Disordered" evidence="1">
    <location>
        <begin position="392"/>
        <end position="430"/>
    </location>
</feature>
<feature type="region of interest" description="Disordered" evidence="1">
    <location>
        <begin position="292"/>
        <end position="312"/>
    </location>
</feature>
<dbReference type="VEuPathDB" id="AmoebaDB:NfTy_018260"/>
<feature type="region of interest" description="Disordered" evidence="1">
    <location>
        <begin position="8"/>
        <end position="30"/>
    </location>
</feature>
<dbReference type="VEuPathDB" id="AmoebaDB:NF0028630"/>
<feature type="compositionally biased region" description="Polar residues" evidence="1">
    <location>
        <begin position="444"/>
        <end position="490"/>
    </location>
</feature>
<evidence type="ECO:0000256" key="1">
    <source>
        <dbReference type="SAM" id="MobiDB-lite"/>
    </source>
</evidence>
<dbReference type="Proteomes" id="UP000444721">
    <property type="component" value="Unassembled WGS sequence"/>
</dbReference>
<dbReference type="RefSeq" id="XP_044567324.1">
    <property type="nucleotide sequence ID" value="XM_044701961.1"/>
</dbReference>
<dbReference type="OrthoDB" id="10413340at2759"/>
<gene>
    <name evidence="2" type="ORF">FDP41_011541</name>
</gene>
<dbReference type="OMA" id="LFESMIF"/>
<feature type="compositionally biased region" description="Basic and acidic residues" evidence="1">
    <location>
        <begin position="496"/>
        <end position="514"/>
    </location>
</feature>
<organism evidence="2 3">
    <name type="scientific">Naegleria fowleri</name>
    <name type="common">Brain eating amoeba</name>
    <dbReference type="NCBI Taxonomy" id="5763"/>
    <lineage>
        <taxon>Eukaryota</taxon>
        <taxon>Discoba</taxon>
        <taxon>Heterolobosea</taxon>
        <taxon>Tetramitia</taxon>
        <taxon>Eutetramitia</taxon>
        <taxon>Vahlkampfiidae</taxon>
        <taxon>Naegleria</taxon>
    </lineage>
</organism>
<keyword evidence="3" id="KW-1185">Reference proteome</keyword>